<evidence type="ECO:0000256" key="4">
    <source>
        <dbReference type="ARBA" id="ARBA00022692"/>
    </source>
</evidence>
<feature type="transmembrane region" description="Helical" evidence="7">
    <location>
        <begin position="121"/>
        <end position="143"/>
    </location>
</feature>
<name>A0ABT1I306_STRSD</name>
<dbReference type="PANTHER" id="PTHR30193:SF1">
    <property type="entry name" value="ABC TRANSPORTER PERMEASE PROTEIN YESP-RELATED"/>
    <property type="match status" value="1"/>
</dbReference>
<evidence type="ECO:0000256" key="7">
    <source>
        <dbReference type="RuleBase" id="RU363032"/>
    </source>
</evidence>
<comment type="caution">
    <text evidence="10">The sequence shown here is derived from an EMBL/GenBank/DDBJ whole genome shotgun (WGS) entry which is preliminary data.</text>
</comment>
<evidence type="ECO:0000256" key="6">
    <source>
        <dbReference type="ARBA" id="ARBA00023136"/>
    </source>
</evidence>
<feature type="region of interest" description="Disordered" evidence="8">
    <location>
        <begin position="1"/>
        <end position="51"/>
    </location>
</feature>
<evidence type="ECO:0000256" key="1">
    <source>
        <dbReference type="ARBA" id="ARBA00004651"/>
    </source>
</evidence>
<evidence type="ECO:0000256" key="2">
    <source>
        <dbReference type="ARBA" id="ARBA00022448"/>
    </source>
</evidence>
<gene>
    <name evidence="10" type="ORF">LX15_005907</name>
</gene>
<dbReference type="CDD" id="cd06261">
    <property type="entry name" value="TM_PBP2"/>
    <property type="match status" value="1"/>
</dbReference>
<feature type="transmembrane region" description="Helical" evidence="7">
    <location>
        <begin position="255"/>
        <end position="276"/>
    </location>
</feature>
<accession>A0ABT1I306</accession>
<reference evidence="10 11" key="1">
    <citation type="submission" date="2022-06" db="EMBL/GenBank/DDBJ databases">
        <title>Genomic Encyclopedia of Archaeal and Bacterial Type Strains, Phase II (KMG-II): from individual species to whole genera.</title>
        <authorList>
            <person name="Goeker M."/>
        </authorList>
    </citation>
    <scope>NUCLEOTIDE SEQUENCE [LARGE SCALE GENOMIC DNA]</scope>
    <source>
        <strain evidence="10 11">DSM 40477</strain>
    </source>
</reference>
<evidence type="ECO:0000259" key="9">
    <source>
        <dbReference type="PROSITE" id="PS50928"/>
    </source>
</evidence>
<sequence length="347" mass="38413">MTPGTPAGRAGQHRAGQDRAGRDRAGQGRARQDRARHRRSPAWSSPARRSATRRAEARAALGFLSPWLVGFVVFTAGPLLASLWLSFTSYDAISEPRWVGADNYRELAADPLVLKSLGNTVYYTVLHVPLSMALALGLALLLVAARRWGPFFRTVLYVPAVTPPVAVGVLFLLLLNGQTGLVNRALRLVGIDGPQWTSDPAWIKPGIVLLSLWSFGTTLVIYYAALQEVPGHLYEAARLDGANAWQRFRHVTLPMISGALFFTLVVNTIASLQMFAEVYTMYFGTAHTSAGAEEGLFYVVYLFRQAFEFLDMGYASALAWLLFLVILLVTLVQVRLSRRFVHYEGRR</sequence>
<dbReference type="PANTHER" id="PTHR30193">
    <property type="entry name" value="ABC TRANSPORTER PERMEASE PROTEIN"/>
    <property type="match status" value="1"/>
</dbReference>
<organism evidence="10 11">
    <name type="scientific">Streptoalloteichus tenebrarius (strain ATCC 17920 / DSM 40477 / JCM 4838 / CBS 697.72 / NBRC 16177 / NCIMB 11028 / NRRL B-12390 / A12253. 1 / ISP 5477)</name>
    <name type="common">Streptomyces tenebrarius</name>
    <dbReference type="NCBI Taxonomy" id="1933"/>
    <lineage>
        <taxon>Bacteria</taxon>
        <taxon>Bacillati</taxon>
        <taxon>Actinomycetota</taxon>
        <taxon>Actinomycetes</taxon>
        <taxon>Pseudonocardiales</taxon>
        <taxon>Pseudonocardiaceae</taxon>
        <taxon>Streptoalloteichus</taxon>
    </lineage>
</organism>
<feature type="domain" description="ABC transmembrane type-1" evidence="9">
    <location>
        <begin position="117"/>
        <end position="333"/>
    </location>
</feature>
<proteinExistence type="inferred from homology"/>
<feature type="compositionally biased region" description="Basic and acidic residues" evidence="8">
    <location>
        <begin position="15"/>
        <end position="33"/>
    </location>
</feature>
<dbReference type="Pfam" id="PF00528">
    <property type="entry name" value="BPD_transp_1"/>
    <property type="match status" value="1"/>
</dbReference>
<evidence type="ECO:0000256" key="3">
    <source>
        <dbReference type="ARBA" id="ARBA00022475"/>
    </source>
</evidence>
<dbReference type="Gene3D" id="1.10.3720.10">
    <property type="entry name" value="MetI-like"/>
    <property type="match status" value="1"/>
</dbReference>
<evidence type="ECO:0000256" key="5">
    <source>
        <dbReference type="ARBA" id="ARBA00022989"/>
    </source>
</evidence>
<evidence type="ECO:0000313" key="11">
    <source>
        <dbReference type="Proteomes" id="UP001205311"/>
    </source>
</evidence>
<feature type="transmembrane region" description="Helical" evidence="7">
    <location>
        <begin position="59"/>
        <end position="87"/>
    </location>
</feature>
<keyword evidence="2 7" id="KW-0813">Transport</keyword>
<keyword evidence="10" id="KW-0762">Sugar transport</keyword>
<protein>
    <submittedName>
        <fullName evidence="10">Multiple sugar transport system permease protein</fullName>
    </submittedName>
</protein>
<keyword evidence="5 7" id="KW-1133">Transmembrane helix</keyword>
<dbReference type="InterPro" id="IPR051393">
    <property type="entry name" value="ABC_transporter_permease"/>
</dbReference>
<dbReference type="EMBL" id="JAMTCP010000058">
    <property type="protein sequence ID" value="MCP2262173.1"/>
    <property type="molecule type" value="Genomic_DNA"/>
</dbReference>
<comment type="subcellular location">
    <subcellularLocation>
        <location evidence="1 7">Cell membrane</location>
        <topology evidence="1 7">Multi-pass membrane protein</topology>
    </subcellularLocation>
</comment>
<dbReference type="RefSeq" id="WP_253674146.1">
    <property type="nucleotide sequence ID" value="NZ_JAMTCP010000058.1"/>
</dbReference>
<keyword evidence="11" id="KW-1185">Reference proteome</keyword>
<keyword evidence="4 7" id="KW-0812">Transmembrane</keyword>
<keyword evidence="3" id="KW-1003">Cell membrane</keyword>
<dbReference type="PROSITE" id="PS50928">
    <property type="entry name" value="ABC_TM1"/>
    <property type="match status" value="1"/>
</dbReference>
<evidence type="ECO:0000256" key="8">
    <source>
        <dbReference type="SAM" id="MobiDB-lite"/>
    </source>
</evidence>
<dbReference type="InterPro" id="IPR000515">
    <property type="entry name" value="MetI-like"/>
</dbReference>
<dbReference type="SUPFAM" id="SSF161098">
    <property type="entry name" value="MetI-like"/>
    <property type="match status" value="1"/>
</dbReference>
<feature type="transmembrane region" description="Helical" evidence="7">
    <location>
        <begin position="312"/>
        <end position="332"/>
    </location>
</feature>
<feature type="transmembrane region" description="Helical" evidence="7">
    <location>
        <begin position="155"/>
        <end position="175"/>
    </location>
</feature>
<dbReference type="Proteomes" id="UP001205311">
    <property type="component" value="Unassembled WGS sequence"/>
</dbReference>
<dbReference type="InterPro" id="IPR035906">
    <property type="entry name" value="MetI-like_sf"/>
</dbReference>
<feature type="transmembrane region" description="Helical" evidence="7">
    <location>
        <begin position="202"/>
        <end position="225"/>
    </location>
</feature>
<keyword evidence="6 7" id="KW-0472">Membrane</keyword>
<comment type="similarity">
    <text evidence="7">Belongs to the binding-protein-dependent transport system permease family.</text>
</comment>
<evidence type="ECO:0000313" key="10">
    <source>
        <dbReference type="EMBL" id="MCP2262173.1"/>
    </source>
</evidence>